<sequence length="1103" mass="128557">TQTFIISCLYLKNHKMKLIFCFIFCTSYTAFLVNCVIHVIEYYVKSVQGRYFYVYGDIHYPNEEDLIYDLGNLYPELINKEVYLKGVGEIGSNGRTYYFPDNSVLTRICLPAPFIKTKKLKKVQVEGIDENEVIKHTGPKKVTFVCNKNTVPTLTHLAKCAYYGRSKAVGRNCEARFSEHDPPNSIVKVPFVFPKPRRCPASEDIFLIALYSKVKKNTYSNIVWKSIWKTSINLACLTHRRHSLLKERFLRELNSYRTDHRVFPLVEDPNLSEMAQDYASNLSQIQRKYSESGRNLELIFGSSELFSAPLFIKHWYDEKRYYNFLLGRANYRCQNFIKLVWKSFKLIGMGIAKNGLRVNVVLLFFPKRRALSSNLWNIKRLKNSSFRRINCFTHVFEYYVTLIRRRYFYVYGEVNYSNEEDLIYDLGKQHPELINKEIFLKGVGEIVSKNKTLYFPYNSVISRICLPAPYIRSVKLKKVKVKDINDNEIIKHTGPKKVTFVCNKNTVPSLIQLAKCVLYGSSTTVGINCERKFSKHDPPNCIEKVPFVFPKPKRCAASEDLVLTALYSKLRKKSYSDCVWRSIWITSINFACFSERKHSLLKERYLRELNHYRTDHGVLPLVENPSLSEIAQEYASDLNKIRNKYSEKGNKFEVVVGSADYFTAPLLIKKWYEESYYYNYLLGRINRKCQNFARIIWKGTRQIGIGIAKNSCKVNVVLLLYPKRKFLSLNYLNIRQRKVSNSKGVNCVTHVFEYYVRFMRGKYFMVFGGTTYPNEKDLIYDLIRQYPELKNQEVYLRGLGEITSTYMLYKVYEPAYAKVCLSDPYDKENKKSKVKGISDNEVIKHSSLKKVTFVCNKTTVPSLTHLAKCALYGQPSEVGANCERYFSKHDPPNCVEKVSFKLPNSKRCSNSEDVVLEALYSKLGTNKFTDSVWKAIWLSSINFACFSYKKYLLLKQRYLRELNSYRTAHEAPSLVESSELSKIAQSYAANLNQIKQKYRDDGKEFELIVDSTDFLTAPLLIKKWYEESSYYDYRFGRINSKCQNFAKLIWKNTAIIGIGVAKNSCKLNVVLLLYPKRRFASSNLWNIKKRRVSNLKRSRSLSE</sequence>
<dbReference type="Pfam" id="PF24100">
    <property type="entry name" value="DUF7381"/>
    <property type="match status" value="3"/>
</dbReference>
<dbReference type="Pfam" id="PF00188">
    <property type="entry name" value="CAP"/>
    <property type="match status" value="3"/>
</dbReference>
<feature type="transmembrane region" description="Helical" evidence="1">
    <location>
        <begin position="18"/>
        <end position="40"/>
    </location>
</feature>
<dbReference type="SMART" id="SM00198">
    <property type="entry name" value="SCP"/>
    <property type="match status" value="3"/>
</dbReference>
<name>A0AAF5CYR5_STRER</name>
<dbReference type="InterPro" id="IPR035940">
    <property type="entry name" value="CAP_sf"/>
</dbReference>
<organism evidence="3 4">
    <name type="scientific">Strongyloides stercoralis</name>
    <name type="common">Threadworm</name>
    <dbReference type="NCBI Taxonomy" id="6248"/>
    <lineage>
        <taxon>Eukaryota</taxon>
        <taxon>Metazoa</taxon>
        <taxon>Ecdysozoa</taxon>
        <taxon>Nematoda</taxon>
        <taxon>Chromadorea</taxon>
        <taxon>Rhabditida</taxon>
        <taxon>Tylenchina</taxon>
        <taxon>Panagrolaimomorpha</taxon>
        <taxon>Strongyloidoidea</taxon>
        <taxon>Strongyloididae</taxon>
        <taxon>Strongyloides</taxon>
    </lineage>
</organism>
<feature type="domain" description="SCP" evidence="2">
    <location>
        <begin position="953"/>
        <end position="1081"/>
    </location>
</feature>
<dbReference type="InterPro" id="IPR001283">
    <property type="entry name" value="CRISP-related"/>
</dbReference>
<dbReference type="PANTHER" id="PTHR10334">
    <property type="entry name" value="CYSTEINE-RICH SECRETORY PROTEIN-RELATED"/>
    <property type="match status" value="1"/>
</dbReference>
<evidence type="ECO:0000313" key="3">
    <source>
        <dbReference type="Proteomes" id="UP000035681"/>
    </source>
</evidence>
<dbReference type="WBParaSite" id="TCONS_00003700.p1">
    <property type="protein sequence ID" value="TCONS_00003700.p1"/>
    <property type="gene ID" value="XLOC_000150"/>
</dbReference>
<protein>
    <recommendedName>
        <fullName evidence="2">SCP domain-containing protein</fullName>
    </recommendedName>
</protein>
<dbReference type="InterPro" id="IPR055805">
    <property type="entry name" value="DUF7381"/>
</dbReference>
<keyword evidence="1" id="KW-0812">Transmembrane</keyword>
<reference evidence="4" key="1">
    <citation type="submission" date="2024-02" db="UniProtKB">
        <authorList>
            <consortium name="WormBaseParasite"/>
        </authorList>
    </citation>
    <scope>IDENTIFICATION</scope>
</reference>
<dbReference type="InterPro" id="IPR014044">
    <property type="entry name" value="CAP_dom"/>
</dbReference>
<accession>A0AAF5CYR5</accession>
<keyword evidence="3" id="KW-1185">Reference proteome</keyword>
<dbReference type="AlphaFoldDB" id="A0AAF5CYR5"/>
<feature type="domain" description="SCP" evidence="2">
    <location>
        <begin position="600"/>
        <end position="728"/>
    </location>
</feature>
<evidence type="ECO:0000313" key="4">
    <source>
        <dbReference type="WBParaSite" id="TCONS_00003700.p1"/>
    </source>
</evidence>
<dbReference type="Proteomes" id="UP000035681">
    <property type="component" value="Unplaced"/>
</dbReference>
<feature type="domain" description="SCP" evidence="2">
    <location>
        <begin position="244"/>
        <end position="372"/>
    </location>
</feature>
<keyword evidence="1" id="KW-1133">Transmembrane helix</keyword>
<dbReference type="SUPFAM" id="SSF55797">
    <property type="entry name" value="PR-1-like"/>
    <property type="match status" value="3"/>
</dbReference>
<proteinExistence type="predicted"/>
<evidence type="ECO:0000256" key="1">
    <source>
        <dbReference type="SAM" id="Phobius"/>
    </source>
</evidence>
<keyword evidence="1" id="KW-0472">Membrane</keyword>
<dbReference type="Gene3D" id="3.40.33.10">
    <property type="entry name" value="CAP"/>
    <property type="match status" value="3"/>
</dbReference>
<evidence type="ECO:0000259" key="2">
    <source>
        <dbReference type="SMART" id="SM00198"/>
    </source>
</evidence>